<dbReference type="InterPro" id="IPR005477">
    <property type="entry name" value="Dxylulose-5-P_synthase"/>
</dbReference>
<comment type="cofactor">
    <cofactor evidence="1">
        <name>Mg(2+)</name>
        <dbReference type="ChEBI" id="CHEBI:18420"/>
    </cofactor>
</comment>
<evidence type="ECO:0000256" key="4">
    <source>
        <dbReference type="ARBA" id="ARBA00022842"/>
    </source>
</evidence>
<evidence type="ECO:0000313" key="6">
    <source>
        <dbReference type="EMBL" id="SVD22654.1"/>
    </source>
</evidence>
<dbReference type="InterPro" id="IPR029061">
    <property type="entry name" value="THDP-binding"/>
</dbReference>
<organism evidence="6">
    <name type="scientific">marine metagenome</name>
    <dbReference type="NCBI Taxonomy" id="408172"/>
    <lineage>
        <taxon>unclassified sequences</taxon>
        <taxon>metagenomes</taxon>
        <taxon>ecological metagenomes</taxon>
    </lineage>
</organism>
<feature type="non-terminal residue" evidence="6">
    <location>
        <position position="280"/>
    </location>
</feature>
<dbReference type="Pfam" id="PF13292">
    <property type="entry name" value="DXP_synthase_N"/>
    <property type="match status" value="1"/>
</dbReference>
<dbReference type="EMBL" id="UINC01137365">
    <property type="protein sequence ID" value="SVD22654.1"/>
    <property type="molecule type" value="Genomic_DNA"/>
</dbReference>
<keyword evidence="5" id="KW-0786">Thiamine pyrophosphate</keyword>
<evidence type="ECO:0000256" key="3">
    <source>
        <dbReference type="ARBA" id="ARBA00022679"/>
    </source>
</evidence>
<dbReference type="GO" id="GO:0008661">
    <property type="term" value="F:1-deoxy-D-xylulose-5-phosphate synthase activity"/>
    <property type="evidence" value="ECO:0007669"/>
    <property type="project" value="InterPro"/>
</dbReference>
<comment type="subunit">
    <text evidence="2">Homodimer.</text>
</comment>
<evidence type="ECO:0000256" key="1">
    <source>
        <dbReference type="ARBA" id="ARBA00001946"/>
    </source>
</evidence>
<accession>A0A382TKL1</accession>
<reference evidence="6" key="1">
    <citation type="submission" date="2018-05" db="EMBL/GenBank/DDBJ databases">
        <authorList>
            <person name="Lanie J.A."/>
            <person name="Ng W.-L."/>
            <person name="Kazmierczak K.M."/>
            <person name="Andrzejewski T.M."/>
            <person name="Davidsen T.M."/>
            <person name="Wayne K.J."/>
            <person name="Tettelin H."/>
            <person name="Glass J.I."/>
            <person name="Rusch D."/>
            <person name="Podicherti R."/>
            <person name="Tsui H.-C.T."/>
            <person name="Winkler M.E."/>
        </authorList>
    </citation>
    <scope>NUCLEOTIDE SEQUENCE</scope>
</reference>
<dbReference type="PANTHER" id="PTHR43825:SF4">
    <property type="entry name" value="PYRUVATE DEHYDROGENASE E1 COMPONENT"/>
    <property type="match status" value="1"/>
</dbReference>
<dbReference type="GO" id="GO:0016114">
    <property type="term" value="P:terpenoid biosynthetic process"/>
    <property type="evidence" value="ECO:0007669"/>
    <property type="project" value="InterPro"/>
</dbReference>
<dbReference type="SUPFAM" id="SSF52518">
    <property type="entry name" value="Thiamin diphosphate-binding fold (THDP-binding)"/>
    <property type="match status" value="1"/>
</dbReference>
<dbReference type="PANTHER" id="PTHR43825">
    <property type="entry name" value="PYRUVATE DEHYDROGENASE E1 COMPONENT"/>
    <property type="match status" value="1"/>
</dbReference>
<name>A0A382TKL1_9ZZZZ</name>
<proteinExistence type="predicted"/>
<dbReference type="AlphaFoldDB" id="A0A382TKL1"/>
<dbReference type="Gene3D" id="3.40.50.970">
    <property type="match status" value="1"/>
</dbReference>
<gene>
    <name evidence="6" type="ORF">METZ01_LOCUS375508</name>
</gene>
<protein>
    <recommendedName>
        <fullName evidence="7">Transketolase signature 1 domain-containing protein</fullName>
    </recommendedName>
</protein>
<keyword evidence="4" id="KW-0460">Magnesium</keyword>
<evidence type="ECO:0008006" key="7">
    <source>
        <dbReference type="Google" id="ProtNLM"/>
    </source>
</evidence>
<sequence length="280" mass="31342">MQAAKMSGSVESGNEFDRPSLKSGFSIDSHDFNLLKELERKVMWLSAWMIHEANHLRPDRDGLKVGGHQASCASVVTLMTALYFHVLRPMDRVAVKPHASPVFHAIQYLLGRQEKENIAHFRGFGGAQSYPSRTKDEDDVDISTGSVGLGGALTLFASLAQDYIRLHGLGPSEREEGRMVALFGDAELDEGNVFEALFEGWKHDVRNVWWVIDYNRQSLDSVVTDPVFHRLDGLFRSMDWNVQTIKYGQLLQSAAKRPGGDALISWIDSCPNQLYSALTF</sequence>
<evidence type="ECO:0000256" key="5">
    <source>
        <dbReference type="ARBA" id="ARBA00023052"/>
    </source>
</evidence>
<evidence type="ECO:0000256" key="2">
    <source>
        <dbReference type="ARBA" id="ARBA00011738"/>
    </source>
</evidence>
<dbReference type="InterPro" id="IPR051157">
    <property type="entry name" value="PDH/Transketolase"/>
</dbReference>
<keyword evidence="3" id="KW-0808">Transferase</keyword>